<dbReference type="EMBL" id="RBIG01000001">
    <property type="protein sequence ID" value="RKQ72632.1"/>
    <property type="molecule type" value="Genomic_DNA"/>
</dbReference>
<sequence length="81" mass="9277">MPRYIRRIPRPDIPTFPPFGIGHNGGPPLSTGWQVTCWKKAKEKAFAAPREVVLMRLRRARELGMTYQQYTAILLDKGKVP</sequence>
<protein>
    <submittedName>
        <fullName evidence="1">Uncharacterized protein</fullName>
    </submittedName>
</protein>
<dbReference type="Proteomes" id="UP000277424">
    <property type="component" value="Unassembled WGS sequence"/>
</dbReference>
<dbReference type="RefSeq" id="WP_244922196.1">
    <property type="nucleotide sequence ID" value="NZ_RBIG01000001.1"/>
</dbReference>
<proteinExistence type="predicted"/>
<name>A0A420WNZ0_9PROT</name>
<comment type="caution">
    <text evidence="1">The sequence shown here is derived from an EMBL/GenBank/DDBJ whole genome shotgun (WGS) entry which is preliminary data.</text>
</comment>
<evidence type="ECO:0000313" key="2">
    <source>
        <dbReference type="Proteomes" id="UP000277424"/>
    </source>
</evidence>
<dbReference type="AlphaFoldDB" id="A0A420WNZ0"/>
<gene>
    <name evidence="1" type="ORF">BCL74_0400</name>
</gene>
<reference evidence="1 2" key="1">
    <citation type="submission" date="2018-10" db="EMBL/GenBank/DDBJ databases">
        <title>Comparative analysis of microorganisms from saline springs in Andes Mountain Range, Colombia.</title>
        <authorList>
            <person name="Rubin E."/>
        </authorList>
    </citation>
    <scope>NUCLEOTIDE SEQUENCE [LARGE SCALE GENOMIC DNA]</scope>
    <source>
        <strain evidence="1 2">USBA 36</strain>
    </source>
</reference>
<evidence type="ECO:0000313" key="1">
    <source>
        <dbReference type="EMBL" id="RKQ72632.1"/>
    </source>
</evidence>
<organism evidence="1 2">
    <name type="scientific">Oceanibaculum indicum</name>
    <dbReference type="NCBI Taxonomy" id="526216"/>
    <lineage>
        <taxon>Bacteria</taxon>
        <taxon>Pseudomonadati</taxon>
        <taxon>Pseudomonadota</taxon>
        <taxon>Alphaproteobacteria</taxon>
        <taxon>Rhodospirillales</taxon>
        <taxon>Oceanibaculaceae</taxon>
        <taxon>Oceanibaculum</taxon>
    </lineage>
</organism>
<accession>A0A420WNZ0</accession>